<gene>
    <name evidence="3" type="ORF">F9B07_26355</name>
    <name evidence="2" type="ORF">HL563_19095</name>
</gene>
<feature type="chain" id="PRO_5036118894" evidence="1">
    <location>
        <begin position="19"/>
        <end position="286"/>
    </location>
</feature>
<feature type="signal peptide" evidence="1">
    <location>
        <begin position="1"/>
        <end position="18"/>
    </location>
</feature>
<name>A0A4Q0BDC6_ECOLX</name>
<protein>
    <submittedName>
        <fullName evidence="2">Uncharacterized protein</fullName>
    </submittedName>
</protein>
<comment type="caution">
    <text evidence="2">The sequence shown here is derived from an EMBL/GenBank/DDBJ whole genome shotgun (WGS) entry which is preliminary data.</text>
</comment>
<evidence type="ECO:0000313" key="4">
    <source>
        <dbReference type="Proteomes" id="UP000486847"/>
    </source>
</evidence>
<sequence length="286" mass="31387">MKRIAFIILLLFSFSSIAELYMTVNIGDENKTTAYNSIEDNYYLTLHSEQVTASSESSGGTASPSAQGKLTLFDPLTNNILNNDIEATLQLIYRVKNRDTGTIVADRRPFIDSRGYLSSSVSPWSEDQGNYETIAECTLDLGKYTHYVGEFQVSGTIKHFVRYTGQNQSGLSTKDISCQVEGTISFNQPASITLSKNIINVQCIRGGNCVTEPIQHIISGTGALSLIIDGDGPLVIQSNGNSFQVTPGQRIELGMAQSGTITYIIQEKPSLTLPQQYRIVYQLESI</sequence>
<keyword evidence="1" id="KW-0732">Signal</keyword>
<reference evidence="3 4" key="3">
    <citation type="submission" date="2019-10" db="EMBL/GenBank/DDBJ databases">
        <title>Comparative genomic analysis of antimicrobial resistant Escherichia coli of diverse origin.</title>
        <authorList>
            <person name="Ghatak S."/>
            <person name="Milton A.P."/>
            <person name="Rhetso K."/>
            <person name="Purkait D."/>
            <person name="Das S."/>
            <person name="Puro K.-U."/>
            <person name="Shakuntala I."/>
            <person name="Sen A."/>
            <person name="Sanjukta R."/>
            <person name="Priya G.B."/>
            <person name="Mawlong M."/>
            <person name="Lyngdoh V."/>
            <person name="Rynghang J."/>
            <person name="Mawphlang B.L."/>
        </authorList>
    </citation>
    <scope>NUCLEOTIDE SEQUENCE [LARGE SCALE GENOMIC DNA]</scope>
    <source>
        <strain evidence="3 4">SE161</strain>
    </source>
</reference>
<accession>A0A4Q0BDC6</accession>
<dbReference type="EMBL" id="WCEW01000063">
    <property type="protein sequence ID" value="MTE92244.1"/>
    <property type="molecule type" value="Genomic_DNA"/>
</dbReference>
<dbReference type="RefSeq" id="WP_001550520.1">
    <property type="nucleotide sequence ID" value="NZ_AP022003.1"/>
</dbReference>
<reference evidence="2" key="1">
    <citation type="journal article" date="2018" name="Genome Biol.">
        <title>SKESA: strategic k-mer extension for scrupulous assemblies.</title>
        <authorList>
            <person name="Souvorov A."/>
            <person name="Agarwala R."/>
            <person name="Lipman D.J."/>
        </authorList>
    </citation>
    <scope>NUCLEOTIDE SEQUENCE [LARGE SCALE GENOMIC DNA]</scope>
    <source>
        <strain evidence="2">EC00618</strain>
    </source>
</reference>
<reference evidence="2" key="2">
    <citation type="submission" date="2019-09" db="EMBL/GenBank/DDBJ databases">
        <authorList>
            <consortium name="NCBI Pathogen Detection Project"/>
        </authorList>
    </citation>
    <scope>NUCLEOTIDE SEQUENCE</scope>
    <source>
        <strain evidence="2">EC00618</strain>
    </source>
</reference>
<evidence type="ECO:0000313" key="2">
    <source>
        <dbReference type="EMBL" id="HAJ0835810.1"/>
    </source>
</evidence>
<dbReference type="AlphaFoldDB" id="A0A4Q0BDC6"/>
<dbReference type="Proteomes" id="UP000486847">
    <property type="component" value="Unassembled WGS sequence"/>
</dbReference>
<dbReference type="EMBL" id="DABGYN010000030">
    <property type="protein sequence ID" value="HAJ0835810.1"/>
    <property type="molecule type" value="Genomic_DNA"/>
</dbReference>
<proteinExistence type="predicted"/>
<organism evidence="2">
    <name type="scientific">Escherichia coli</name>
    <dbReference type="NCBI Taxonomy" id="562"/>
    <lineage>
        <taxon>Bacteria</taxon>
        <taxon>Pseudomonadati</taxon>
        <taxon>Pseudomonadota</taxon>
        <taxon>Gammaproteobacteria</taxon>
        <taxon>Enterobacterales</taxon>
        <taxon>Enterobacteriaceae</taxon>
        <taxon>Escherichia</taxon>
    </lineage>
</organism>
<evidence type="ECO:0000313" key="3">
    <source>
        <dbReference type="EMBL" id="MTE92244.1"/>
    </source>
</evidence>
<evidence type="ECO:0000256" key="1">
    <source>
        <dbReference type="SAM" id="SignalP"/>
    </source>
</evidence>